<dbReference type="Pfam" id="PF05402">
    <property type="entry name" value="PqqD"/>
    <property type="match status" value="1"/>
</dbReference>
<name>A0A2C9CCX6_KUEST</name>
<dbReference type="KEGG" id="kst:KSMBR1_0055"/>
<protein>
    <recommendedName>
        <fullName evidence="3">PqqD family protein</fullName>
    </recommendedName>
</protein>
<sequence>MLELNYRVTPDPDVVITELEGKEAVLLHLGTKMYFTLNETGLRIWQMFSSGLTVGEISEIIKPKSCKQGKALLQE</sequence>
<dbReference type="AlphaFoldDB" id="A0A2C9CCX6"/>
<keyword evidence="2" id="KW-1185">Reference proteome</keyword>
<proteinExistence type="predicted"/>
<evidence type="ECO:0000313" key="1">
    <source>
        <dbReference type="EMBL" id="SOH02577.1"/>
    </source>
</evidence>
<dbReference type="InterPro" id="IPR008792">
    <property type="entry name" value="PQQD"/>
</dbReference>
<gene>
    <name evidence="1" type="ORF">KSMBR1_0055</name>
</gene>
<evidence type="ECO:0008006" key="3">
    <source>
        <dbReference type="Google" id="ProtNLM"/>
    </source>
</evidence>
<dbReference type="Proteomes" id="UP000221734">
    <property type="component" value="Chromosome Kuenenia_stuttgartiensis_MBR1"/>
</dbReference>
<dbReference type="OrthoDB" id="9800554at2"/>
<reference evidence="2" key="1">
    <citation type="submission" date="2017-10" db="EMBL/GenBank/DDBJ databases">
        <authorList>
            <person name="Frank J."/>
        </authorList>
    </citation>
    <scope>NUCLEOTIDE SEQUENCE [LARGE SCALE GENOMIC DNA]</scope>
</reference>
<dbReference type="EMBL" id="LT934425">
    <property type="protein sequence ID" value="SOH02577.1"/>
    <property type="molecule type" value="Genomic_DNA"/>
</dbReference>
<dbReference type="RefSeq" id="WP_099323533.1">
    <property type="nucleotide sequence ID" value="NZ_LT934425.1"/>
</dbReference>
<organism evidence="1 2">
    <name type="scientific">Kuenenia stuttgartiensis</name>
    <dbReference type="NCBI Taxonomy" id="174633"/>
    <lineage>
        <taxon>Bacteria</taxon>
        <taxon>Pseudomonadati</taxon>
        <taxon>Planctomycetota</taxon>
        <taxon>Candidatus Brocadiia</taxon>
        <taxon>Candidatus Brocadiales</taxon>
        <taxon>Candidatus Brocadiaceae</taxon>
        <taxon>Candidatus Kuenenia</taxon>
    </lineage>
</organism>
<accession>A0A2C9CCX6</accession>
<evidence type="ECO:0000313" key="2">
    <source>
        <dbReference type="Proteomes" id="UP000221734"/>
    </source>
</evidence>